<gene>
    <name evidence="1" type="ORF">Strain138_001157</name>
    <name evidence="2" type="ORF">Strain318_001157</name>
</gene>
<accession>A0AA49JZA0</accession>
<dbReference type="Proteomes" id="UP001229955">
    <property type="component" value="Chromosome"/>
</dbReference>
<keyword evidence="3" id="KW-1185">Reference proteome</keyword>
<dbReference type="EMBL" id="CP130612">
    <property type="protein sequence ID" value="WKW11889.1"/>
    <property type="molecule type" value="Genomic_DNA"/>
</dbReference>
<dbReference type="RefSeq" id="WP_367887574.1">
    <property type="nucleotide sequence ID" value="NZ_CP130612.1"/>
</dbReference>
<accession>A0AA49JTV3</accession>
<dbReference type="EMBL" id="CP130613">
    <property type="protein sequence ID" value="WKW14799.1"/>
    <property type="molecule type" value="Genomic_DNA"/>
</dbReference>
<proteinExistence type="predicted"/>
<dbReference type="AlphaFoldDB" id="A0AA49JTV3"/>
<organism evidence="1">
    <name type="scientific">Pseudogemmatithrix spongiicola</name>
    <dbReference type="NCBI Taxonomy" id="3062599"/>
    <lineage>
        <taxon>Bacteria</taxon>
        <taxon>Pseudomonadati</taxon>
        <taxon>Gemmatimonadota</taxon>
        <taxon>Gemmatimonadia</taxon>
        <taxon>Gemmatimonadales</taxon>
        <taxon>Gemmatimonadaceae</taxon>
        <taxon>Pseudogemmatithrix</taxon>
    </lineage>
</organism>
<reference evidence="1" key="1">
    <citation type="submission" date="2023-07" db="EMBL/GenBank/DDBJ databases">
        <authorList>
            <person name="Haufschild T."/>
            <person name="Kallscheuer N."/>
            <person name="Hammer J."/>
            <person name="Kohn T."/>
            <person name="Kabuu M."/>
            <person name="Jogler M."/>
            <person name="Wohfarth N."/>
            <person name="Heuer A."/>
            <person name="Rohde M."/>
            <person name="van Teeseling M.C.F."/>
            <person name="Jogler C."/>
        </authorList>
    </citation>
    <scope>NUCLEOTIDE SEQUENCE</scope>
    <source>
        <strain evidence="1">Strain 138</strain>
        <strain evidence="2">Strain 318</strain>
    </source>
</reference>
<evidence type="ECO:0000313" key="3">
    <source>
        <dbReference type="Proteomes" id="UP001229955"/>
    </source>
</evidence>
<evidence type="ECO:0000313" key="1">
    <source>
        <dbReference type="EMBL" id="WKW11889.1"/>
    </source>
</evidence>
<sequence>MALLIASCSDPVSPDDEYRMALAAVEDWTAANPLSWSVVTSGTQAPRRTSWSQPCSANPPSGFVALNVQTANTRVTVFFRCPIASASTAAELADAFSHIVLEELPHRLAVPNWRFEVLTPASSLFSGVSFFDQAGGRLRIQVEAPLYALYGHSTRRTCIPPADGESAPSCFVFRQHAIPLSLSITVPFDGSALQ</sequence>
<evidence type="ECO:0000313" key="2">
    <source>
        <dbReference type="EMBL" id="WKW14799.1"/>
    </source>
</evidence>
<name>A0AA49JTV3_9BACT</name>
<protein>
    <submittedName>
        <fullName evidence="1">Uncharacterized protein</fullName>
    </submittedName>
</protein>
<dbReference type="KEGG" id="pspc:Strain318_001157"/>